<comment type="similarity">
    <text evidence="2">Belongs to the glycosyltransferase 2 family.</text>
</comment>
<dbReference type="Pfam" id="PF00535">
    <property type="entry name" value="Glycos_transf_2"/>
    <property type="match status" value="1"/>
</dbReference>
<feature type="domain" description="Glycosyltransferase 2-like" evidence="5">
    <location>
        <begin position="9"/>
        <end position="134"/>
    </location>
</feature>
<keyword evidence="7" id="KW-1185">Reference proteome</keyword>
<dbReference type="InterPro" id="IPR029044">
    <property type="entry name" value="Nucleotide-diphossugar_trans"/>
</dbReference>
<sequence length="297" mass="33731">MEILMKIAIILLNYNNSGDTVTCIHQLEKFVPFADIFLVDNNSTDGSKELFTKKYADVERIHLIINKFNSGYAGGNNVGIRAAMKSGSDYICILNNDVVIKNDFLSCLIDILMNNTKVGLIGPCISDTDGIITTSGNNFNFYSTSFGQPINKGKAVDKIKKELLYCDYLLGACLVFRGKDIKKVGFIPEMYFLNFEETEWCFNFIRNDYLVACNTDSVLYHKGSKSIKKISGMQLYFLRRNRVIFESRNASLIQKIIFYSKLLPLAVIQTFRHSNFEAVKAYCDGITGRNKFDFLKK</sequence>
<evidence type="ECO:0000256" key="2">
    <source>
        <dbReference type="ARBA" id="ARBA00006739"/>
    </source>
</evidence>
<name>A0A0R1M8I7_9LACO</name>
<organism evidence="6 7">
    <name type="scientific">Liquorilactobacillus oeni DSM 19972</name>
    <dbReference type="NCBI Taxonomy" id="1423777"/>
    <lineage>
        <taxon>Bacteria</taxon>
        <taxon>Bacillati</taxon>
        <taxon>Bacillota</taxon>
        <taxon>Bacilli</taxon>
        <taxon>Lactobacillales</taxon>
        <taxon>Lactobacillaceae</taxon>
        <taxon>Liquorilactobacillus</taxon>
    </lineage>
</organism>
<evidence type="ECO:0000256" key="1">
    <source>
        <dbReference type="ARBA" id="ARBA00004776"/>
    </source>
</evidence>
<dbReference type="Gene3D" id="3.90.550.10">
    <property type="entry name" value="Spore Coat Polysaccharide Biosynthesis Protein SpsA, Chain A"/>
    <property type="match status" value="1"/>
</dbReference>
<dbReference type="GO" id="GO:0016757">
    <property type="term" value="F:glycosyltransferase activity"/>
    <property type="evidence" value="ECO:0007669"/>
    <property type="project" value="UniProtKB-KW"/>
</dbReference>
<dbReference type="CDD" id="cd04186">
    <property type="entry name" value="GT_2_like_c"/>
    <property type="match status" value="1"/>
</dbReference>
<dbReference type="InterPro" id="IPR001173">
    <property type="entry name" value="Glyco_trans_2-like"/>
</dbReference>
<dbReference type="PATRIC" id="fig|1423777.3.peg.1717"/>
<accession>A0A0R1M8I7</accession>
<evidence type="ECO:0000256" key="4">
    <source>
        <dbReference type="ARBA" id="ARBA00022679"/>
    </source>
</evidence>
<evidence type="ECO:0000313" key="7">
    <source>
        <dbReference type="Proteomes" id="UP000051686"/>
    </source>
</evidence>
<keyword evidence="4 6" id="KW-0808">Transferase</keyword>
<evidence type="ECO:0000313" key="6">
    <source>
        <dbReference type="EMBL" id="KRL04535.1"/>
    </source>
</evidence>
<reference evidence="6 7" key="1">
    <citation type="journal article" date="2015" name="Genome Announc.">
        <title>Expanding the biotechnology potential of lactobacilli through comparative genomics of 213 strains and associated genera.</title>
        <authorList>
            <person name="Sun Z."/>
            <person name="Harris H.M."/>
            <person name="McCann A."/>
            <person name="Guo C."/>
            <person name="Argimon S."/>
            <person name="Zhang W."/>
            <person name="Yang X."/>
            <person name="Jeffery I.B."/>
            <person name="Cooney J.C."/>
            <person name="Kagawa T.F."/>
            <person name="Liu W."/>
            <person name="Song Y."/>
            <person name="Salvetti E."/>
            <person name="Wrobel A."/>
            <person name="Rasinkangas P."/>
            <person name="Parkhill J."/>
            <person name="Rea M.C."/>
            <person name="O'Sullivan O."/>
            <person name="Ritari J."/>
            <person name="Douillard F.P."/>
            <person name="Paul Ross R."/>
            <person name="Yang R."/>
            <person name="Briner A.E."/>
            <person name="Felis G.E."/>
            <person name="de Vos W.M."/>
            <person name="Barrangou R."/>
            <person name="Klaenhammer T.R."/>
            <person name="Caufield P.W."/>
            <person name="Cui Y."/>
            <person name="Zhang H."/>
            <person name="O'Toole P.W."/>
        </authorList>
    </citation>
    <scope>NUCLEOTIDE SEQUENCE [LARGE SCALE GENOMIC DNA]</scope>
    <source>
        <strain evidence="6 7">DSM 19972</strain>
    </source>
</reference>
<gene>
    <name evidence="6" type="ORF">FD46_GL001666</name>
</gene>
<dbReference type="AlphaFoldDB" id="A0A0R1M8I7"/>
<dbReference type="EMBL" id="AZEH01000039">
    <property type="protein sequence ID" value="KRL04535.1"/>
    <property type="molecule type" value="Genomic_DNA"/>
</dbReference>
<keyword evidence="3" id="KW-0328">Glycosyltransferase</keyword>
<dbReference type="STRING" id="1423777.FD46_GL001666"/>
<protein>
    <submittedName>
        <fullName evidence="6">Glycosyl transferase 2 family protein</fullName>
    </submittedName>
</protein>
<comment type="caution">
    <text evidence="6">The sequence shown here is derived from an EMBL/GenBank/DDBJ whole genome shotgun (WGS) entry which is preliminary data.</text>
</comment>
<dbReference type="Proteomes" id="UP000051686">
    <property type="component" value="Unassembled WGS sequence"/>
</dbReference>
<comment type="pathway">
    <text evidence="1">Cell wall biogenesis; cell wall polysaccharide biosynthesis.</text>
</comment>
<dbReference type="PANTHER" id="PTHR43179:SF12">
    <property type="entry name" value="GALACTOFURANOSYLTRANSFERASE GLFT2"/>
    <property type="match status" value="1"/>
</dbReference>
<evidence type="ECO:0000256" key="3">
    <source>
        <dbReference type="ARBA" id="ARBA00022676"/>
    </source>
</evidence>
<proteinExistence type="inferred from homology"/>
<dbReference type="PANTHER" id="PTHR43179">
    <property type="entry name" value="RHAMNOSYLTRANSFERASE WBBL"/>
    <property type="match status" value="1"/>
</dbReference>
<dbReference type="SUPFAM" id="SSF53448">
    <property type="entry name" value="Nucleotide-diphospho-sugar transferases"/>
    <property type="match status" value="1"/>
</dbReference>
<evidence type="ECO:0000259" key="5">
    <source>
        <dbReference type="Pfam" id="PF00535"/>
    </source>
</evidence>